<dbReference type="PANTHER" id="PTHR30033:SF1">
    <property type="entry name" value="FLAGELLAR HOOK-ASSOCIATED PROTEIN 1"/>
    <property type="match status" value="1"/>
</dbReference>
<dbReference type="InterPro" id="IPR002371">
    <property type="entry name" value="FlgK"/>
</dbReference>
<dbReference type="InterPro" id="IPR053927">
    <property type="entry name" value="FlgK_helical"/>
</dbReference>
<keyword evidence="6 7" id="KW-0975">Bacterial flagellum</keyword>
<keyword evidence="11" id="KW-0966">Cell projection</keyword>
<evidence type="ECO:0000256" key="1">
    <source>
        <dbReference type="ARBA" id="ARBA00004365"/>
    </source>
</evidence>
<dbReference type="RefSeq" id="WP_072658620.1">
    <property type="nucleotide sequence ID" value="NZ_BDFD01000002.1"/>
</dbReference>
<feature type="domain" description="Flagellar basal body rod protein N-terminal" evidence="8">
    <location>
        <begin position="6"/>
        <end position="35"/>
    </location>
</feature>
<dbReference type="SUPFAM" id="SSF64518">
    <property type="entry name" value="Phase 1 flagellin"/>
    <property type="match status" value="1"/>
</dbReference>
<keyword evidence="11" id="KW-0282">Flagellum</keyword>
<dbReference type="EMBL" id="BDFD01000002">
    <property type="protein sequence ID" value="GAV19434.1"/>
    <property type="molecule type" value="Genomic_DNA"/>
</dbReference>
<dbReference type="Pfam" id="PF22638">
    <property type="entry name" value="FlgK_D1"/>
    <property type="match status" value="1"/>
</dbReference>
<dbReference type="STRING" id="1921010.MMIC_P0368"/>
<dbReference type="GO" id="GO:0044780">
    <property type="term" value="P:bacterial-type flagellum assembly"/>
    <property type="evidence" value="ECO:0007669"/>
    <property type="project" value="InterPro"/>
</dbReference>
<evidence type="ECO:0000259" key="9">
    <source>
        <dbReference type="Pfam" id="PF06429"/>
    </source>
</evidence>
<keyword evidence="12" id="KW-1185">Reference proteome</keyword>
<evidence type="ECO:0000256" key="7">
    <source>
        <dbReference type="RuleBase" id="RU362065"/>
    </source>
</evidence>
<dbReference type="AlphaFoldDB" id="A0A1L8CKJ5"/>
<sequence>MIFPSLNIAASALQAQQSAIDVVAHNIANANTPGYSRQVADIGTLSPEKIGGMSFGRGVQIQNVQRIIDPIINDALTNNSSQQSYWDSLNKGLNAVENVFGSLSSTGLAASLDEFFLAWQQMSNNPQDGGQKFNVAAKTNTVINNISTMSTQLSNAQNSADNQISDSLTQANLLLDKVASLNAQITRQENIQQGVVGAANDLRDQRDTALRDLAQIIPIQVVNSHENGTLVQSTNGDLLVQDNTARHLARGTVGANAYAPIVIQETGAPLSGTLNSGSIGGLVELRDNKLGSYLNQINSIASNMIFAVNQIHANGSNGAAMTSITSQEIVNAGLALNDPLQVAPFASQIQTGSFKVHTYDAAGLPTPAGGTLINITAGVTTMNDVATSISAIPGVTASIGGNGQLTIAAAAGSSFALSDDTSNVLAAYEINNFFHGSTAGTMEISANIQASANNINTGQVVSATSAILVGDSTTAVSILALQDQAITFDGTVSSSLHDRTTLISSTYGTDVNISSQQLQYRTSEAVSLNSQRESISGVNIDDELVTMIKFQRAYEASAKIITTSNQMLDSLLGLIR</sequence>
<evidence type="ECO:0000256" key="5">
    <source>
        <dbReference type="ARBA" id="ARBA00022525"/>
    </source>
</evidence>
<dbReference type="GO" id="GO:0009424">
    <property type="term" value="C:bacterial-type flagellum hook"/>
    <property type="evidence" value="ECO:0007669"/>
    <property type="project" value="UniProtKB-UniRule"/>
</dbReference>
<dbReference type="PANTHER" id="PTHR30033">
    <property type="entry name" value="FLAGELLAR HOOK-ASSOCIATED PROTEIN 1"/>
    <property type="match status" value="1"/>
</dbReference>
<dbReference type="PRINTS" id="PR01005">
    <property type="entry name" value="FLGHOOKAP1"/>
</dbReference>
<evidence type="ECO:0000256" key="6">
    <source>
        <dbReference type="ARBA" id="ARBA00023143"/>
    </source>
</evidence>
<evidence type="ECO:0000256" key="2">
    <source>
        <dbReference type="ARBA" id="ARBA00004613"/>
    </source>
</evidence>
<comment type="subcellular location">
    <subcellularLocation>
        <location evidence="1 7">Bacterial flagellum</location>
    </subcellularLocation>
    <subcellularLocation>
        <location evidence="2 7">Secreted</location>
    </subcellularLocation>
</comment>
<proteinExistence type="inferred from homology"/>
<evidence type="ECO:0000313" key="11">
    <source>
        <dbReference type="EMBL" id="GAV19434.1"/>
    </source>
</evidence>
<dbReference type="GO" id="GO:0005576">
    <property type="term" value="C:extracellular region"/>
    <property type="evidence" value="ECO:0007669"/>
    <property type="project" value="UniProtKB-SubCell"/>
</dbReference>
<feature type="domain" description="Flagellar hook-associated protein FlgK helical" evidence="10">
    <location>
        <begin position="93"/>
        <end position="316"/>
    </location>
</feature>
<dbReference type="Pfam" id="PF00460">
    <property type="entry name" value="Flg_bb_rod"/>
    <property type="match status" value="1"/>
</dbReference>
<dbReference type="NCBIfam" id="TIGR02492">
    <property type="entry name" value="flgK_ends"/>
    <property type="match status" value="1"/>
</dbReference>
<dbReference type="InterPro" id="IPR001444">
    <property type="entry name" value="Flag_bb_rod_N"/>
</dbReference>
<reference evidence="11 12" key="1">
    <citation type="journal article" date="2017" name="Arch. Microbiol.">
        <title>Mariprofundus micogutta sp. nov., a novel iron-oxidizing zetaproteobacterium isolated from a deep-sea hydrothermal field at the Bayonnaise knoll of the Izu-Ogasawara arc, and a description of Mariprofundales ord. nov. and Zetaproteobacteria classis nov.</title>
        <authorList>
            <person name="Makita H."/>
            <person name="Tanaka E."/>
            <person name="Mitsunobu S."/>
            <person name="Miyazaki M."/>
            <person name="Nunoura T."/>
            <person name="Uematsu K."/>
            <person name="Takaki Y."/>
            <person name="Nishi S."/>
            <person name="Shimamura S."/>
            <person name="Takai K."/>
        </authorList>
    </citation>
    <scope>NUCLEOTIDE SEQUENCE [LARGE SCALE GENOMIC DNA]</scope>
    <source>
        <strain evidence="11 12">ET2</strain>
    </source>
</reference>
<evidence type="ECO:0000259" key="10">
    <source>
        <dbReference type="Pfam" id="PF22638"/>
    </source>
</evidence>
<comment type="similarity">
    <text evidence="3 7">Belongs to the flagella basal body rod proteins family.</text>
</comment>
<feature type="domain" description="Flagellar basal-body/hook protein C-terminal" evidence="9">
    <location>
        <begin position="534"/>
        <end position="573"/>
    </location>
</feature>
<name>A0A1L8CKJ5_9PROT</name>
<gene>
    <name evidence="7" type="primary">flgK</name>
    <name evidence="11" type="ORF">MMIC_P0368</name>
</gene>
<keyword evidence="11" id="KW-0969">Cilium</keyword>
<comment type="caution">
    <text evidence="11">The sequence shown here is derived from an EMBL/GenBank/DDBJ whole genome shotgun (WGS) entry which is preliminary data.</text>
</comment>
<keyword evidence="5 7" id="KW-0964">Secreted</keyword>
<protein>
    <recommendedName>
        <fullName evidence="4 7">Flagellar hook-associated protein 1</fullName>
        <shortName evidence="7">HAP1</shortName>
    </recommendedName>
</protein>
<dbReference type="Pfam" id="PF06429">
    <property type="entry name" value="Flg_bbr_C"/>
    <property type="match status" value="1"/>
</dbReference>
<dbReference type="GO" id="GO:0005198">
    <property type="term" value="F:structural molecule activity"/>
    <property type="evidence" value="ECO:0007669"/>
    <property type="project" value="UniProtKB-UniRule"/>
</dbReference>
<dbReference type="InterPro" id="IPR010930">
    <property type="entry name" value="Flg_bb/hook_C_dom"/>
</dbReference>
<evidence type="ECO:0000256" key="4">
    <source>
        <dbReference type="ARBA" id="ARBA00016244"/>
    </source>
</evidence>
<evidence type="ECO:0000259" key="8">
    <source>
        <dbReference type="Pfam" id="PF00460"/>
    </source>
</evidence>
<dbReference type="OrthoDB" id="9802553at2"/>
<accession>A0A1L8CKJ5</accession>
<dbReference type="Proteomes" id="UP000231632">
    <property type="component" value="Unassembled WGS sequence"/>
</dbReference>
<organism evidence="11 12">
    <name type="scientific">Mariprofundus micogutta</name>
    <dbReference type="NCBI Taxonomy" id="1921010"/>
    <lineage>
        <taxon>Bacteria</taxon>
        <taxon>Pseudomonadati</taxon>
        <taxon>Pseudomonadota</taxon>
        <taxon>Candidatius Mariprofundia</taxon>
        <taxon>Mariprofundales</taxon>
        <taxon>Mariprofundaceae</taxon>
        <taxon>Mariprofundus</taxon>
    </lineage>
</organism>
<evidence type="ECO:0000313" key="12">
    <source>
        <dbReference type="Proteomes" id="UP000231632"/>
    </source>
</evidence>
<evidence type="ECO:0000256" key="3">
    <source>
        <dbReference type="ARBA" id="ARBA00009677"/>
    </source>
</evidence>